<keyword evidence="2" id="KW-1185">Reference proteome</keyword>
<organism evidence="1 2">
    <name type="scientific">Sinomicrobium pectinilyticum</name>
    <dbReference type="NCBI Taxonomy" id="1084421"/>
    <lineage>
        <taxon>Bacteria</taxon>
        <taxon>Pseudomonadati</taxon>
        <taxon>Bacteroidota</taxon>
        <taxon>Flavobacteriia</taxon>
        <taxon>Flavobacteriales</taxon>
        <taxon>Flavobacteriaceae</taxon>
        <taxon>Sinomicrobium</taxon>
    </lineage>
</organism>
<protein>
    <submittedName>
        <fullName evidence="1">Uncharacterized protein</fullName>
    </submittedName>
</protein>
<sequence length="178" mass="20816">MLWQEPGICKYTYKDRIMQKITIPDTIKNTLLDINWLSQTGAGSSDRDVVTLSTVSVASRHLESPEWEDVTLQAANEITARLSVNNHRDFHHWNTYAQEAREFVETHILPELPDVHGFDSKLIIQCVSWDTVHFIMERIYRRGLRPPFFYENLIQVYQSGHLPCGWEGRWPDGKLKVY</sequence>
<gene>
    <name evidence="1" type="ORF">ED312_20055</name>
</gene>
<proteinExistence type="predicted"/>
<accession>A0A3N0DR96</accession>
<comment type="caution">
    <text evidence="1">The sequence shown here is derived from an EMBL/GenBank/DDBJ whole genome shotgun (WGS) entry which is preliminary data.</text>
</comment>
<evidence type="ECO:0000313" key="1">
    <source>
        <dbReference type="EMBL" id="RNL77996.1"/>
    </source>
</evidence>
<dbReference type="EMBL" id="RJTM01000143">
    <property type="protein sequence ID" value="RNL77996.1"/>
    <property type="molecule type" value="Genomic_DNA"/>
</dbReference>
<reference evidence="1 2" key="1">
    <citation type="submission" date="2018-10" db="EMBL/GenBank/DDBJ databases">
        <title>Sinomicrobium pectinilyticum sp. nov., a pectinase-producing bacterium isolated from alkaline and saline soil, and emended description of the genus Sinomicrobium.</title>
        <authorList>
            <person name="Cheng B."/>
            <person name="Li C."/>
            <person name="Lai Q."/>
            <person name="Du M."/>
            <person name="Shao Z."/>
            <person name="Xu P."/>
            <person name="Yang C."/>
        </authorList>
    </citation>
    <scope>NUCLEOTIDE SEQUENCE [LARGE SCALE GENOMIC DNA]</scope>
    <source>
        <strain evidence="1 2">5DNS001</strain>
    </source>
</reference>
<dbReference type="Proteomes" id="UP000267469">
    <property type="component" value="Unassembled WGS sequence"/>
</dbReference>
<name>A0A3N0DR96_SINP1</name>
<dbReference type="AlphaFoldDB" id="A0A3N0DR96"/>
<evidence type="ECO:0000313" key="2">
    <source>
        <dbReference type="Proteomes" id="UP000267469"/>
    </source>
</evidence>